<dbReference type="Pfam" id="PF13246">
    <property type="entry name" value="Cation_ATPase"/>
    <property type="match status" value="1"/>
</dbReference>
<dbReference type="InterPro" id="IPR001757">
    <property type="entry name" value="P_typ_ATPase"/>
</dbReference>
<feature type="transmembrane region" description="Helical" evidence="11">
    <location>
        <begin position="239"/>
        <end position="257"/>
    </location>
</feature>
<dbReference type="Pfam" id="PF00689">
    <property type="entry name" value="Cation_ATPase_C"/>
    <property type="match status" value="1"/>
</dbReference>
<evidence type="ECO:0000256" key="1">
    <source>
        <dbReference type="ARBA" id="ARBA00004141"/>
    </source>
</evidence>
<dbReference type="InterPro" id="IPR023299">
    <property type="entry name" value="ATPase_P-typ_cyto_dom_N"/>
</dbReference>
<feature type="transmembrane region" description="Helical" evidence="11">
    <location>
        <begin position="660"/>
        <end position="682"/>
    </location>
</feature>
<dbReference type="GO" id="GO:0016887">
    <property type="term" value="F:ATP hydrolysis activity"/>
    <property type="evidence" value="ECO:0007669"/>
    <property type="project" value="InterPro"/>
</dbReference>
<dbReference type="SFLD" id="SFLDG00002">
    <property type="entry name" value="C1.7:_P-type_atpase_like"/>
    <property type="match status" value="1"/>
</dbReference>
<organism evidence="13 14">
    <name type="scientific">Lactobacillus melliventris</name>
    <dbReference type="NCBI Taxonomy" id="1218507"/>
    <lineage>
        <taxon>Bacteria</taxon>
        <taxon>Bacillati</taxon>
        <taxon>Bacillota</taxon>
        <taxon>Bacilli</taxon>
        <taxon>Lactobacillales</taxon>
        <taxon>Lactobacillaceae</taxon>
        <taxon>Lactobacillus</taxon>
    </lineage>
</organism>
<comment type="similarity">
    <text evidence="2">Belongs to the cation transport ATPase (P-type) (TC 3.A.3) family. Type IIA subfamily.</text>
</comment>
<dbReference type="FunFam" id="3.40.50.1000:FF:000028">
    <property type="entry name" value="Calcium-transporting P-type ATPase, putative"/>
    <property type="match status" value="1"/>
</dbReference>
<sequence>MSQKSELLFTKTPKSGLTAAEVEQKRGEFGTNELLEKRPVPLYRKIWHHLKDISSLVLLLAIILATYMAVFQNGGWTKTIVISLILVINVVIGLYQEASAERSLAALKEMSLPTANGRRDGHDVTIAAAELVPGDLIYLNTGDQVPADAVILDETNLAVDEAILTGESLPVSKKSFQPKNNLTSDERVYSGTAVVSGRAFVQVNAIGMATELGKIAGLLNETHKRETPLQGKLDSLSKWMTFFAGLGGLMIFALSIGLQNNSLTDSLMIGLSLAVAAVPETLPIIVTISLSRGVKRMANRNAIIRQIGAVETIGNVDVIATDKTGTLTQNKMTITKYWTPETGIKKAADLPDAGQNLLKMLGLANNAKIMEKDGSEEVVGDATEVAIVNWLHAQGSSRQLLEEKAPRIVEDPFDSDKKMMSTVHRLDNGNQLVIVKGAWDRLPLDEKEPIKAGQKAHDDLARAALRVLAVGYKIIPATADPTNWNENNSNLQLAGMIGLIDPPRPEARAAVHRAKQAGIKTIMITGDHLVTAEAIAKEIGILESGQKAITGTDLQKMSDTELKNCIQDISVYARVTPSDKIRIVQAWQELNKTVAMTGDGVNDAPALKAADVGIAMGITGTEVAKESADMVLTDDNFATIIKAVAEGRTVYQNIIKAVEFLIGVNFAQMFLMVISTILGWGAPLLAEQLLIINVLADGIPGFFISKEPGEPNIMDQDPIGNEESLLGRGLMQRMIVRATTFTVLTLGVYAYGKFVISPNDAQVSMTLVFLVLALGSMIDIYAIKDSQPITVQTFKSNKMLNWGLLLSMILVLSLTLLPRLRQFLHFALLPVQGWLVVLIGSLIPIFVLEMNKRLTSNIKMEVEKNSC</sequence>
<dbReference type="GO" id="GO:0005388">
    <property type="term" value="F:P-type calcium transporter activity"/>
    <property type="evidence" value="ECO:0007669"/>
    <property type="project" value="TreeGrafter"/>
</dbReference>
<keyword evidence="3 11" id="KW-0812">Transmembrane</keyword>
<dbReference type="Gene3D" id="3.40.50.1000">
    <property type="entry name" value="HAD superfamily/HAD-like"/>
    <property type="match status" value="1"/>
</dbReference>
<dbReference type="EMBL" id="JXLI01000011">
    <property type="protein sequence ID" value="KJY56281.1"/>
    <property type="molecule type" value="Genomic_DNA"/>
</dbReference>
<accession>A0A0F4LFD2</accession>
<dbReference type="GO" id="GO:0046872">
    <property type="term" value="F:metal ion binding"/>
    <property type="evidence" value="ECO:0007669"/>
    <property type="project" value="UniProtKB-KW"/>
</dbReference>
<dbReference type="InterPro" id="IPR004014">
    <property type="entry name" value="ATPase_P-typ_cation-transptr_N"/>
</dbReference>
<dbReference type="RefSeq" id="WP_046325311.1">
    <property type="nucleotide sequence ID" value="NZ_JBHTMT010000005.1"/>
</dbReference>
<dbReference type="InterPro" id="IPR018303">
    <property type="entry name" value="ATPase_P-typ_P_site"/>
</dbReference>
<evidence type="ECO:0000256" key="7">
    <source>
        <dbReference type="ARBA" id="ARBA00022842"/>
    </source>
</evidence>
<feature type="transmembrane region" description="Helical" evidence="11">
    <location>
        <begin position="763"/>
        <end position="783"/>
    </location>
</feature>
<dbReference type="SUPFAM" id="SSF81665">
    <property type="entry name" value="Calcium ATPase, transmembrane domain M"/>
    <property type="match status" value="1"/>
</dbReference>
<dbReference type="PATRIC" id="fig|1218507.3.peg.1544"/>
<dbReference type="GO" id="GO:0005524">
    <property type="term" value="F:ATP binding"/>
    <property type="evidence" value="ECO:0007669"/>
    <property type="project" value="UniProtKB-KW"/>
</dbReference>
<dbReference type="AlphaFoldDB" id="A0A0F4LFD2"/>
<keyword evidence="10 11" id="KW-0472">Membrane</keyword>
<evidence type="ECO:0000256" key="3">
    <source>
        <dbReference type="ARBA" id="ARBA00022692"/>
    </source>
</evidence>
<dbReference type="PRINTS" id="PR00120">
    <property type="entry name" value="HATPASE"/>
</dbReference>
<dbReference type="OrthoDB" id="9760364at2"/>
<evidence type="ECO:0000256" key="10">
    <source>
        <dbReference type="ARBA" id="ARBA00023136"/>
    </source>
</evidence>
<name>A0A0F4LFD2_9LACO</name>
<dbReference type="Gene3D" id="2.70.150.10">
    <property type="entry name" value="Calcium-transporting ATPase, cytoplasmic transduction domain A"/>
    <property type="match status" value="1"/>
</dbReference>
<dbReference type="SUPFAM" id="SSF81660">
    <property type="entry name" value="Metal cation-transporting ATPase, ATP-binding domain N"/>
    <property type="match status" value="1"/>
</dbReference>
<reference evidence="13 14" key="1">
    <citation type="submission" date="2015-01" db="EMBL/GenBank/DDBJ databases">
        <title>Comparative genomics of the lactic acid bacteria isolated from the honey bee gut.</title>
        <authorList>
            <person name="Ellegaard K.M."/>
            <person name="Tamarit D."/>
            <person name="Javelind E."/>
            <person name="Olofsson T."/>
            <person name="Andersson S.G."/>
            <person name="Vasquez A."/>
        </authorList>
    </citation>
    <scope>NUCLEOTIDE SEQUENCE [LARGE SCALE GENOMIC DNA]</scope>
    <source>
        <strain evidence="13 14">Hma8</strain>
    </source>
</reference>
<dbReference type="InterPro" id="IPR023298">
    <property type="entry name" value="ATPase_P-typ_TM_dom_sf"/>
</dbReference>
<dbReference type="Pfam" id="PF00690">
    <property type="entry name" value="Cation_ATPase_N"/>
    <property type="match status" value="1"/>
</dbReference>
<keyword evidence="4" id="KW-0479">Metal-binding</keyword>
<keyword evidence="7" id="KW-0460">Magnesium</keyword>
<dbReference type="PANTHER" id="PTHR24093:SF506">
    <property type="entry name" value="CATION-TRANSPORTING ATPASE PMA1"/>
    <property type="match status" value="1"/>
</dbReference>
<dbReference type="InterPro" id="IPR006068">
    <property type="entry name" value="ATPase_P-typ_cation-transptr_C"/>
</dbReference>
<evidence type="ECO:0000259" key="12">
    <source>
        <dbReference type="SMART" id="SM00831"/>
    </source>
</evidence>
<dbReference type="Gene3D" id="3.40.1110.10">
    <property type="entry name" value="Calcium-transporting ATPase, cytoplasmic domain N"/>
    <property type="match status" value="1"/>
</dbReference>
<keyword evidence="6" id="KW-0067">ATP-binding</keyword>
<gene>
    <name evidence="13" type="ORF">JF74_13610</name>
</gene>
<evidence type="ECO:0000256" key="8">
    <source>
        <dbReference type="ARBA" id="ARBA00022967"/>
    </source>
</evidence>
<evidence type="ECO:0000256" key="9">
    <source>
        <dbReference type="ARBA" id="ARBA00022989"/>
    </source>
</evidence>
<feature type="transmembrane region" description="Helical" evidence="11">
    <location>
        <begin position="269"/>
        <end position="290"/>
    </location>
</feature>
<dbReference type="InterPro" id="IPR008250">
    <property type="entry name" value="ATPase_P-typ_transduc_dom_A_sf"/>
</dbReference>
<evidence type="ECO:0000313" key="14">
    <source>
        <dbReference type="Proteomes" id="UP000033531"/>
    </source>
</evidence>
<proteinExistence type="inferred from homology"/>
<feature type="transmembrane region" description="Helical" evidence="11">
    <location>
        <begin position="823"/>
        <end position="848"/>
    </location>
</feature>
<feature type="transmembrane region" description="Helical" evidence="11">
    <location>
        <begin position="53"/>
        <end position="70"/>
    </location>
</feature>
<feature type="transmembrane region" description="Helical" evidence="11">
    <location>
        <begin position="734"/>
        <end position="751"/>
    </location>
</feature>
<dbReference type="InterPro" id="IPR059000">
    <property type="entry name" value="ATPase_P-type_domA"/>
</dbReference>
<keyword evidence="5" id="KW-0547">Nucleotide-binding</keyword>
<dbReference type="SMART" id="SM00831">
    <property type="entry name" value="Cation_ATPase_N"/>
    <property type="match status" value="1"/>
</dbReference>
<dbReference type="PRINTS" id="PR00119">
    <property type="entry name" value="CATATPASE"/>
</dbReference>
<evidence type="ECO:0000256" key="11">
    <source>
        <dbReference type="SAM" id="Phobius"/>
    </source>
</evidence>
<dbReference type="InterPro" id="IPR023214">
    <property type="entry name" value="HAD_sf"/>
</dbReference>
<evidence type="ECO:0000256" key="5">
    <source>
        <dbReference type="ARBA" id="ARBA00022741"/>
    </source>
</evidence>
<comment type="subcellular location">
    <subcellularLocation>
        <location evidence="1">Membrane</location>
        <topology evidence="1">Multi-pass membrane protein</topology>
    </subcellularLocation>
</comment>
<feature type="transmembrane region" description="Helical" evidence="11">
    <location>
        <begin position="76"/>
        <end position="95"/>
    </location>
</feature>
<dbReference type="SFLD" id="SFLDF00027">
    <property type="entry name" value="p-type_atpase"/>
    <property type="match status" value="1"/>
</dbReference>
<keyword evidence="8" id="KW-1278">Translocase</keyword>
<evidence type="ECO:0000256" key="4">
    <source>
        <dbReference type="ARBA" id="ARBA00022723"/>
    </source>
</evidence>
<dbReference type="InterPro" id="IPR036412">
    <property type="entry name" value="HAD-like_sf"/>
</dbReference>
<evidence type="ECO:0000256" key="2">
    <source>
        <dbReference type="ARBA" id="ARBA00005675"/>
    </source>
</evidence>
<evidence type="ECO:0000313" key="13">
    <source>
        <dbReference type="EMBL" id="KJY56281.1"/>
    </source>
</evidence>
<dbReference type="HOGENOM" id="CLU_002360_3_0_9"/>
<comment type="caution">
    <text evidence="13">The sequence shown here is derived from an EMBL/GenBank/DDBJ whole genome shotgun (WGS) entry which is preliminary data.</text>
</comment>
<dbReference type="SUPFAM" id="SSF56784">
    <property type="entry name" value="HAD-like"/>
    <property type="match status" value="1"/>
</dbReference>
<feature type="transmembrane region" description="Helical" evidence="11">
    <location>
        <begin position="799"/>
        <end position="817"/>
    </location>
</feature>
<keyword evidence="9 11" id="KW-1133">Transmembrane helix</keyword>
<dbReference type="STRING" id="1218507.JF74_13610"/>
<dbReference type="GO" id="GO:0005886">
    <property type="term" value="C:plasma membrane"/>
    <property type="evidence" value="ECO:0007669"/>
    <property type="project" value="TreeGrafter"/>
</dbReference>
<dbReference type="PROSITE" id="PS00154">
    <property type="entry name" value="ATPASE_E1_E2"/>
    <property type="match status" value="1"/>
</dbReference>
<protein>
    <submittedName>
        <fullName evidence="13">Cation transporting P-type ATPase</fullName>
    </submittedName>
</protein>
<dbReference type="Pfam" id="PF08282">
    <property type="entry name" value="Hydrolase_3"/>
    <property type="match status" value="1"/>
</dbReference>
<feature type="domain" description="Cation-transporting P-type ATPase N-terminal" evidence="12">
    <location>
        <begin position="7"/>
        <end position="70"/>
    </location>
</feature>
<dbReference type="Proteomes" id="UP000033531">
    <property type="component" value="Unassembled WGS sequence"/>
</dbReference>
<dbReference type="InterPro" id="IPR044492">
    <property type="entry name" value="P_typ_ATPase_HD_dom"/>
</dbReference>
<dbReference type="SUPFAM" id="SSF81653">
    <property type="entry name" value="Calcium ATPase, transduction domain A"/>
    <property type="match status" value="1"/>
</dbReference>
<dbReference type="PANTHER" id="PTHR24093">
    <property type="entry name" value="CATION TRANSPORTING ATPASE"/>
    <property type="match status" value="1"/>
</dbReference>
<dbReference type="Pfam" id="PF00122">
    <property type="entry name" value="E1-E2_ATPase"/>
    <property type="match status" value="1"/>
</dbReference>
<dbReference type="Gene3D" id="1.20.1110.10">
    <property type="entry name" value="Calcium-transporting ATPase, transmembrane domain"/>
    <property type="match status" value="1"/>
</dbReference>
<dbReference type="SFLD" id="SFLDS00003">
    <property type="entry name" value="Haloacid_Dehalogenase"/>
    <property type="match status" value="1"/>
</dbReference>
<evidence type="ECO:0000256" key="6">
    <source>
        <dbReference type="ARBA" id="ARBA00022840"/>
    </source>
</evidence>
<dbReference type="NCBIfam" id="TIGR01494">
    <property type="entry name" value="ATPase_P-type"/>
    <property type="match status" value="2"/>
</dbReference>